<dbReference type="AlphaFoldDB" id="E8PQU2"/>
<evidence type="ECO:0000313" key="2">
    <source>
        <dbReference type="Proteomes" id="UP000008087"/>
    </source>
</evidence>
<gene>
    <name evidence="1" type="ordered locus">TSC_c12540</name>
</gene>
<dbReference type="KEGG" id="tsc:TSC_c12540"/>
<organism evidence="1 2">
    <name type="scientific">Thermus scotoductus (strain ATCC 700910 / SA-01)</name>
    <dbReference type="NCBI Taxonomy" id="743525"/>
    <lineage>
        <taxon>Bacteria</taxon>
        <taxon>Thermotogati</taxon>
        <taxon>Deinococcota</taxon>
        <taxon>Deinococci</taxon>
        <taxon>Thermales</taxon>
        <taxon>Thermaceae</taxon>
        <taxon>Thermus</taxon>
    </lineage>
</organism>
<name>E8PQU2_THESS</name>
<accession>E8PQU2</accession>
<reference evidence="2" key="1">
    <citation type="submission" date="2010-03" db="EMBL/GenBank/DDBJ databases">
        <title>The genome sequence of Thermus scotoductus SA-01.</title>
        <authorList>
            <person name="Gounder K."/>
            <person name="Liesegang H."/>
            <person name="Brzuszkiewicz E."/>
            <person name="Wollherr A."/>
            <person name="Daniel R."/>
            <person name="Gottschalk G."/>
            <person name="van Heerden E."/>
            <person name="Litthauer D."/>
        </authorList>
    </citation>
    <scope>NUCLEOTIDE SEQUENCE [LARGE SCALE GENOMIC DNA]</scope>
    <source>
        <strain evidence="2">ATCC 700910 / SA-01</strain>
    </source>
</reference>
<dbReference type="AntiFam" id="ANF00057">
    <property type="entry name" value="Translation of E. coli type CRISPR repeat"/>
</dbReference>
<dbReference type="HOGENOM" id="CLU_2207255_0_0_0"/>
<dbReference type="STRING" id="743525.TSC_c12540"/>
<dbReference type="AntiFam" id="ANF00006">
    <property type="entry name" value="Translation of CRISPR region"/>
</dbReference>
<dbReference type="Proteomes" id="UP000008087">
    <property type="component" value="Chromosome"/>
</dbReference>
<proteinExistence type="predicted"/>
<protein>
    <submittedName>
        <fullName evidence="1">Uncharacterized protein</fullName>
    </submittedName>
</protein>
<evidence type="ECO:0000313" key="1">
    <source>
        <dbReference type="EMBL" id="ADW21874.1"/>
    </source>
</evidence>
<sequence>MTDNEERAIPTCVGTTGHREHAVGRNPGHPHMRGDYHFSSPLVLMNSGPSPHAWGLRSALPAPWGAVRAIPTCVGTTRSGALWPHPEPGHPHMRGDYRVSSIASFTRTGPSPHAWGLRIGL</sequence>
<dbReference type="EMBL" id="CP001962">
    <property type="protein sequence ID" value="ADW21874.1"/>
    <property type="molecule type" value="Genomic_DNA"/>
</dbReference>
<reference evidence="1 2" key="2">
    <citation type="journal article" date="2011" name="BMC Genomics">
        <title>Sequence of the hyperplastic genome of the naturally competent Thermus scotoductus SA-01.</title>
        <authorList>
            <person name="Gounder K."/>
            <person name="Brzuszkiewicz E."/>
            <person name="Liesegang H."/>
            <person name="Wollherr A."/>
            <person name="Daniel R."/>
            <person name="Gottschalk G."/>
            <person name="Reva O."/>
            <person name="Kumwenda B."/>
            <person name="Srivastava M."/>
            <person name="Bricio C."/>
            <person name="Berenguer J."/>
            <person name="van Heerden E."/>
            <person name="Litthauer D."/>
        </authorList>
    </citation>
    <scope>NUCLEOTIDE SEQUENCE [LARGE SCALE GENOMIC DNA]</scope>
    <source>
        <strain evidence="2">ATCC 700910 / SA-01</strain>
    </source>
</reference>